<evidence type="ECO:0000256" key="1">
    <source>
        <dbReference type="ARBA" id="ARBA00010233"/>
    </source>
</evidence>
<keyword evidence="2" id="KW-0378">Hydrolase</keyword>
<dbReference type="STRING" id="263475.AMD00_14290"/>
<dbReference type="InterPro" id="IPR027461">
    <property type="entry name" value="Carboxypeptidase_A_C_sf"/>
</dbReference>
<comment type="similarity">
    <text evidence="1">Belongs to the peptidase S66 family.</text>
</comment>
<dbReference type="OrthoDB" id="9807329at2"/>
<dbReference type="PATRIC" id="fig|263475.3.peg.4122"/>
<evidence type="ECO:0000259" key="4">
    <source>
        <dbReference type="Pfam" id="PF02016"/>
    </source>
</evidence>
<dbReference type="InterPro" id="IPR029062">
    <property type="entry name" value="Class_I_gatase-like"/>
</dbReference>
<dbReference type="Gene3D" id="3.50.30.60">
    <property type="entry name" value="LD-carboxypeptidase A C-terminal domain-like"/>
    <property type="match status" value="1"/>
</dbReference>
<feature type="active site" description="Nucleophile" evidence="3">
    <location>
        <position position="111"/>
    </location>
</feature>
<dbReference type="Proteomes" id="UP000036867">
    <property type="component" value="Unassembled WGS sequence"/>
</dbReference>
<dbReference type="PIRSF" id="PIRSF028757">
    <property type="entry name" value="LD-carboxypeptidase"/>
    <property type="match status" value="1"/>
</dbReference>
<feature type="active site" description="Charge relay system" evidence="3">
    <location>
        <position position="228"/>
    </location>
</feature>
<dbReference type="PANTHER" id="PTHR30237">
    <property type="entry name" value="MURAMOYLTETRAPEPTIDE CARBOXYPEPTIDASE"/>
    <property type="match status" value="1"/>
</dbReference>
<gene>
    <name evidence="6" type="ORF">AMD00_14290</name>
</gene>
<dbReference type="PANTHER" id="PTHR30237:SF6">
    <property type="entry name" value="CARBOXYPEPTIDASE YOCD-RELATED"/>
    <property type="match status" value="1"/>
</dbReference>
<dbReference type="Pfam" id="PF02016">
    <property type="entry name" value="Peptidase_S66"/>
    <property type="match status" value="1"/>
</dbReference>
<dbReference type="InterPro" id="IPR003507">
    <property type="entry name" value="S66_fam"/>
</dbReference>
<reference evidence="7" key="1">
    <citation type="submission" date="2015-08" db="EMBL/GenBank/DDBJ databases">
        <title>Fjat-10028 dsm 16317.</title>
        <authorList>
            <person name="Liu B."/>
            <person name="Wang J."/>
            <person name="Zhu Y."/>
            <person name="Liu G."/>
            <person name="Chen Q."/>
            <person name="Chen Z."/>
            <person name="Lan J."/>
            <person name="Che J."/>
            <person name="Ge C."/>
            <person name="Shi H."/>
            <person name="Pan Z."/>
            <person name="Liu X."/>
        </authorList>
    </citation>
    <scope>NUCLEOTIDE SEQUENCE [LARGE SCALE GENOMIC DNA]</scope>
    <source>
        <strain evidence="7">DSM 16317</strain>
    </source>
</reference>
<dbReference type="AlphaFoldDB" id="A0A0M0LEL0"/>
<accession>A0A0M0LEL0</accession>
<feature type="domain" description="LD-carboxypeptidase N-terminal" evidence="4">
    <location>
        <begin position="12"/>
        <end position="131"/>
    </location>
</feature>
<dbReference type="InterPro" id="IPR040921">
    <property type="entry name" value="Peptidase_S66C"/>
</dbReference>
<protein>
    <submittedName>
        <fullName evidence="6">Peptidase S66</fullName>
    </submittedName>
</protein>
<dbReference type="SUPFAM" id="SSF141986">
    <property type="entry name" value="LD-carboxypeptidase A C-terminal domain-like"/>
    <property type="match status" value="1"/>
</dbReference>
<evidence type="ECO:0000256" key="2">
    <source>
        <dbReference type="ARBA" id="ARBA00022801"/>
    </source>
</evidence>
<dbReference type="CDD" id="cd07062">
    <property type="entry name" value="Peptidase_S66_mccF_like"/>
    <property type="match status" value="1"/>
</dbReference>
<dbReference type="EMBL" id="LILB01000005">
    <property type="protein sequence ID" value="KOO49520.1"/>
    <property type="molecule type" value="Genomic_DNA"/>
</dbReference>
<evidence type="ECO:0000313" key="7">
    <source>
        <dbReference type="Proteomes" id="UP000036867"/>
    </source>
</evidence>
<dbReference type="Pfam" id="PF17676">
    <property type="entry name" value="Peptidase_S66C"/>
    <property type="match status" value="1"/>
</dbReference>
<evidence type="ECO:0000256" key="3">
    <source>
        <dbReference type="PIRSR" id="PIRSR028757-1"/>
    </source>
</evidence>
<dbReference type="Gene3D" id="3.40.50.10740">
    <property type="entry name" value="Class I glutamine amidotransferase-like"/>
    <property type="match status" value="1"/>
</dbReference>
<proteinExistence type="inferred from homology"/>
<feature type="active site" description="Charge relay system" evidence="3">
    <location>
        <position position="296"/>
    </location>
</feature>
<dbReference type="SUPFAM" id="SSF52317">
    <property type="entry name" value="Class I glutamine amidotransferase-like"/>
    <property type="match status" value="1"/>
</dbReference>
<dbReference type="InterPro" id="IPR027478">
    <property type="entry name" value="LdcA_N"/>
</dbReference>
<dbReference type="RefSeq" id="WP_053417689.1">
    <property type="nucleotide sequence ID" value="NZ_LILB01000005.1"/>
</dbReference>
<organism evidence="6 7">
    <name type="scientific">Viridibacillus arvi</name>
    <dbReference type="NCBI Taxonomy" id="263475"/>
    <lineage>
        <taxon>Bacteria</taxon>
        <taxon>Bacillati</taxon>
        <taxon>Bacillota</taxon>
        <taxon>Bacilli</taxon>
        <taxon>Bacillales</taxon>
        <taxon>Caryophanaceae</taxon>
        <taxon>Viridibacillus</taxon>
    </lineage>
</organism>
<feature type="domain" description="LD-carboxypeptidase C-terminal" evidence="5">
    <location>
        <begin position="197"/>
        <end position="311"/>
    </location>
</feature>
<evidence type="ECO:0000313" key="6">
    <source>
        <dbReference type="EMBL" id="KOO49520.1"/>
    </source>
</evidence>
<evidence type="ECO:0000259" key="5">
    <source>
        <dbReference type="Pfam" id="PF17676"/>
    </source>
</evidence>
<sequence length="323" mass="36428">MIAPKLKKGDEIRIIAPSRSMQILSKEGIQEAIEQLEELGLIVTFGEHVYDSDLHFSSSIQARVKDLHAAFADSNVKGILTVIGGFNVNEILPYINYELIKTNPKILCGYSDITALAWAITAKTGLVTYSGPHFSSFGMRKEQDYQRTFFKKCLMQDEAYEIEQSVVWSDDAWFRDQDNRNLIPNEGLKIYNGGLTNGTLYGGNLCTLNLLQGTEFMPDLKDVILFIEDDELTDPLTFARDFTSLLQQGKLVNLKGLVIGKFQNKSQVTDEHLHFIFDKHPILKSIPVMYNASFGHIQPMFTFPIGGIVEIDTNNKSIKIIEH</sequence>
<comment type="caution">
    <text evidence="6">The sequence shown here is derived from an EMBL/GenBank/DDBJ whole genome shotgun (WGS) entry which is preliminary data.</text>
</comment>
<dbReference type="GO" id="GO:0016787">
    <property type="term" value="F:hydrolase activity"/>
    <property type="evidence" value="ECO:0007669"/>
    <property type="project" value="UniProtKB-KW"/>
</dbReference>
<keyword evidence="7" id="KW-1185">Reference proteome</keyword>
<dbReference type="InterPro" id="IPR040449">
    <property type="entry name" value="Peptidase_S66_N"/>
</dbReference>
<name>A0A0M0LEL0_9BACL</name>
<dbReference type="GeneID" id="301137266"/>